<evidence type="ECO:0000256" key="2">
    <source>
        <dbReference type="ARBA" id="ARBA00022112"/>
    </source>
</evidence>
<dbReference type="Pfam" id="PF01784">
    <property type="entry name" value="DUF34_NIF3"/>
    <property type="match status" value="1"/>
</dbReference>
<keyword evidence="3 4" id="KW-0479">Metal-binding</keyword>
<comment type="similarity">
    <text evidence="1">Belongs to the GTP cyclohydrolase I type 2/NIF3 family.</text>
</comment>
<reference evidence="5 6" key="1">
    <citation type="submission" date="2006-02" db="EMBL/GenBank/DDBJ databases">
        <authorList>
            <person name="Pinhassi J."/>
            <person name="Pedros-Alio C."/>
            <person name="Ferriera S."/>
            <person name="Johnson J."/>
            <person name="Kravitz S."/>
            <person name="Halpern A."/>
            <person name="Remington K."/>
            <person name="Beeson K."/>
            <person name="Tran B."/>
            <person name="Rogers Y.-H."/>
            <person name="Friedman R."/>
            <person name="Venter J.C."/>
        </authorList>
    </citation>
    <scope>NUCLEOTIDE SEQUENCE [LARGE SCALE GENOMIC DNA]</scope>
    <source>
        <strain evidence="5 6">MED92</strain>
    </source>
</reference>
<evidence type="ECO:0000313" key="5">
    <source>
        <dbReference type="EMBL" id="EAR61077.1"/>
    </source>
</evidence>
<feature type="binding site" evidence="4">
    <location>
        <position position="221"/>
    </location>
    <ligand>
        <name>a divalent metal cation</name>
        <dbReference type="ChEBI" id="CHEBI:60240"/>
        <label>1</label>
    </ligand>
</feature>
<sequence length="253" mass="27589">MSVKLSELMAYLNQRLTPELFKDYCPNGLQVEGCEEVSLIVSGVTASQALIDKAIELKADAVLVHHGYFWKGEDSCITRTKKKRIKALLDNDISLIAYHLPLDAHPDLGNNAQLAEVLGINTTGGLEPENPRSIGNIGELKEAVPAEAFAKHIAIQLEREPVLISGGDHQIKTIAWCTGGAQGYIDKAIALGVDAFVSGEISEQTVHSARENGIHYFSAGHHATERYGVQALGKELALQFELKHQYIEIDNPV</sequence>
<protein>
    <recommendedName>
        <fullName evidence="2">GTP cyclohydrolase 1 type 2 homolog</fullName>
    </recommendedName>
</protein>
<dbReference type="NCBIfam" id="TIGR00486">
    <property type="entry name" value="YbgI_SA1388"/>
    <property type="match status" value="1"/>
</dbReference>
<dbReference type="EMBL" id="AAOW01000011">
    <property type="protein sequence ID" value="EAR61077.1"/>
    <property type="molecule type" value="Genomic_DNA"/>
</dbReference>
<feature type="binding site" evidence="4">
    <location>
        <position position="225"/>
    </location>
    <ligand>
        <name>a divalent metal cation</name>
        <dbReference type="ChEBI" id="CHEBI:60240"/>
        <label>1</label>
    </ligand>
</feature>
<dbReference type="PANTHER" id="PTHR13799">
    <property type="entry name" value="NGG1 INTERACTING FACTOR 3"/>
    <property type="match status" value="1"/>
</dbReference>
<evidence type="ECO:0000313" key="6">
    <source>
        <dbReference type="Proteomes" id="UP000002171"/>
    </source>
</evidence>
<feature type="binding site" evidence="4">
    <location>
        <position position="66"/>
    </location>
    <ligand>
        <name>a divalent metal cation</name>
        <dbReference type="ChEBI" id="CHEBI:60240"/>
        <label>1</label>
    </ligand>
</feature>
<dbReference type="PANTHER" id="PTHR13799:SF14">
    <property type="entry name" value="GTP CYCLOHYDROLASE 1 TYPE 2 HOMOLOG"/>
    <property type="match status" value="1"/>
</dbReference>
<dbReference type="InterPro" id="IPR002678">
    <property type="entry name" value="DUF34/NIF3"/>
</dbReference>
<accession>A0A7U8GR80</accession>
<dbReference type="Proteomes" id="UP000002171">
    <property type="component" value="Unassembled WGS sequence"/>
</dbReference>
<dbReference type="GO" id="GO:0046872">
    <property type="term" value="F:metal ion binding"/>
    <property type="evidence" value="ECO:0007669"/>
    <property type="project" value="UniProtKB-KW"/>
</dbReference>
<keyword evidence="6" id="KW-1185">Reference proteome</keyword>
<evidence type="ECO:0000256" key="1">
    <source>
        <dbReference type="ARBA" id="ARBA00006964"/>
    </source>
</evidence>
<dbReference type="FunFam" id="3.40.1390.30:FF:000002">
    <property type="entry name" value="Nif3-like dinuclear metal center protein"/>
    <property type="match status" value="1"/>
</dbReference>
<feature type="binding site" evidence="4">
    <location>
        <position position="103"/>
    </location>
    <ligand>
        <name>a divalent metal cation</name>
        <dbReference type="ChEBI" id="CHEBI:60240"/>
        <label>1</label>
    </ligand>
</feature>
<comment type="caution">
    <text evidence="5">The sequence shown here is derived from an EMBL/GenBank/DDBJ whole genome shotgun (WGS) entry which is preliminary data.</text>
</comment>
<dbReference type="Gene3D" id="3.40.1390.30">
    <property type="entry name" value="NIF3 (NGG1p interacting factor 3)-like"/>
    <property type="match status" value="2"/>
</dbReference>
<dbReference type="SUPFAM" id="SSF102705">
    <property type="entry name" value="NIF3 (NGG1p interacting factor 3)-like"/>
    <property type="match status" value="1"/>
</dbReference>
<gene>
    <name evidence="5" type="ORF">MED92_01669</name>
</gene>
<evidence type="ECO:0000256" key="4">
    <source>
        <dbReference type="PIRSR" id="PIRSR602678-1"/>
    </source>
</evidence>
<evidence type="ECO:0000256" key="3">
    <source>
        <dbReference type="ARBA" id="ARBA00022723"/>
    </source>
</evidence>
<dbReference type="GO" id="GO:0005737">
    <property type="term" value="C:cytoplasm"/>
    <property type="evidence" value="ECO:0007669"/>
    <property type="project" value="TreeGrafter"/>
</dbReference>
<dbReference type="InterPro" id="IPR036069">
    <property type="entry name" value="DUF34/NIF3_sf"/>
</dbReference>
<dbReference type="AlphaFoldDB" id="A0A7U8GR80"/>
<feature type="binding site" evidence="4">
    <location>
        <position position="65"/>
    </location>
    <ligand>
        <name>a divalent metal cation</name>
        <dbReference type="ChEBI" id="CHEBI:60240"/>
        <label>1</label>
    </ligand>
</feature>
<name>A0A7U8GR80_NEPCE</name>
<dbReference type="OrthoDB" id="9800881at2"/>
<dbReference type="RefSeq" id="WP_007022353.1">
    <property type="nucleotide sequence ID" value="NZ_CH724127.1"/>
</dbReference>
<proteinExistence type="inferred from homology"/>
<organism evidence="5 6">
    <name type="scientific">Neptuniibacter caesariensis</name>
    <dbReference type="NCBI Taxonomy" id="207954"/>
    <lineage>
        <taxon>Bacteria</taxon>
        <taxon>Pseudomonadati</taxon>
        <taxon>Pseudomonadota</taxon>
        <taxon>Gammaproteobacteria</taxon>
        <taxon>Oceanospirillales</taxon>
        <taxon>Oceanospirillaceae</taxon>
        <taxon>Neptuniibacter</taxon>
    </lineage>
</organism>